<dbReference type="Proteomes" id="UP000295418">
    <property type="component" value="Unassembled WGS sequence"/>
</dbReference>
<name>A0A4V2WPD8_9BACL</name>
<keyword evidence="1 4" id="KW-0812">Transmembrane</keyword>
<gene>
    <name evidence="6" type="ORF">E0485_07560</name>
</gene>
<comment type="caution">
    <text evidence="6">The sequence shown here is derived from an EMBL/GenBank/DDBJ whole genome shotgun (WGS) entry which is preliminary data.</text>
</comment>
<evidence type="ECO:0000256" key="1">
    <source>
        <dbReference type="ARBA" id="ARBA00022692"/>
    </source>
</evidence>
<sequence length="256" mass="29174">MWGLEWLDRVKVVNKDRKMGYIILYLLSLLALCGLNLLVPETKLLWYLGAVVVSSVLWWKNRNINHRDVGCGVVLGGLAFFPYYFMGVATFFAYIGAVSVFKKSKHKIKFLKETNRRGISVTLLFIVTFGIVLGTINVFLNDANLNPGIQLYWICRALTAGICEEIIFRFLLFSIFATIIGNKDYTRLEGWISYFIMIVPHVLIHFDMSSINLLSVIVLSVVFGLPFALLQRKRDLTSAMGSHFIVDLIRFVTFQA</sequence>
<feature type="transmembrane region" description="Helical" evidence="4">
    <location>
        <begin position="188"/>
        <end position="206"/>
    </location>
</feature>
<reference evidence="6 7" key="1">
    <citation type="submission" date="2019-03" db="EMBL/GenBank/DDBJ databases">
        <authorList>
            <person name="Kim M.K.M."/>
        </authorList>
    </citation>
    <scope>NUCLEOTIDE SEQUENCE [LARGE SCALE GENOMIC DNA]</scope>
    <source>
        <strain evidence="6 7">18JY21-1</strain>
    </source>
</reference>
<evidence type="ECO:0000259" key="5">
    <source>
        <dbReference type="Pfam" id="PF02517"/>
    </source>
</evidence>
<evidence type="ECO:0000313" key="7">
    <source>
        <dbReference type="Proteomes" id="UP000295418"/>
    </source>
</evidence>
<dbReference type="Pfam" id="PF02517">
    <property type="entry name" value="Rce1-like"/>
    <property type="match status" value="1"/>
</dbReference>
<dbReference type="GO" id="GO:0016020">
    <property type="term" value="C:membrane"/>
    <property type="evidence" value="ECO:0007669"/>
    <property type="project" value="InterPro"/>
</dbReference>
<keyword evidence="2 4" id="KW-1133">Transmembrane helix</keyword>
<dbReference type="OrthoDB" id="1902508at2"/>
<dbReference type="GO" id="GO:0004175">
    <property type="term" value="F:endopeptidase activity"/>
    <property type="evidence" value="ECO:0007669"/>
    <property type="project" value="UniProtKB-ARBA"/>
</dbReference>
<dbReference type="EMBL" id="SKFG01000004">
    <property type="protein sequence ID" value="TCZ78912.1"/>
    <property type="molecule type" value="Genomic_DNA"/>
</dbReference>
<feature type="transmembrane region" description="Helical" evidence="4">
    <location>
        <begin position="212"/>
        <end position="230"/>
    </location>
</feature>
<evidence type="ECO:0000256" key="4">
    <source>
        <dbReference type="SAM" id="Phobius"/>
    </source>
</evidence>
<dbReference type="GO" id="GO:0015293">
    <property type="term" value="F:symporter activity"/>
    <property type="evidence" value="ECO:0007669"/>
    <property type="project" value="InterPro"/>
</dbReference>
<evidence type="ECO:0000313" key="6">
    <source>
        <dbReference type="EMBL" id="TCZ78912.1"/>
    </source>
</evidence>
<evidence type="ECO:0000256" key="2">
    <source>
        <dbReference type="ARBA" id="ARBA00022989"/>
    </source>
</evidence>
<organism evidence="6 7">
    <name type="scientific">Paenibacillus albiflavus</name>
    <dbReference type="NCBI Taxonomy" id="2545760"/>
    <lineage>
        <taxon>Bacteria</taxon>
        <taxon>Bacillati</taxon>
        <taxon>Bacillota</taxon>
        <taxon>Bacilli</taxon>
        <taxon>Bacillales</taxon>
        <taxon>Paenibacillaceae</taxon>
        <taxon>Paenibacillus</taxon>
    </lineage>
</organism>
<dbReference type="InterPro" id="IPR036458">
    <property type="entry name" value="Na:dicarbo_symporter_sf"/>
</dbReference>
<feature type="domain" description="CAAX prenyl protease 2/Lysostaphin resistance protein A-like" evidence="5">
    <location>
        <begin position="151"/>
        <end position="249"/>
    </location>
</feature>
<keyword evidence="6" id="KW-0645">Protease</keyword>
<evidence type="ECO:0000256" key="3">
    <source>
        <dbReference type="ARBA" id="ARBA00023136"/>
    </source>
</evidence>
<feature type="transmembrane region" description="Helical" evidence="4">
    <location>
        <begin position="20"/>
        <end position="39"/>
    </location>
</feature>
<dbReference type="GO" id="GO:0080120">
    <property type="term" value="P:CAAX-box protein maturation"/>
    <property type="evidence" value="ECO:0007669"/>
    <property type="project" value="UniProtKB-ARBA"/>
</dbReference>
<keyword evidence="6" id="KW-0482">Metalloprotease</keyword>
<protein>
    <submittedName>
        <fullName evidence="6">CPBP family intramembrane metalloprotease</fullName>
    </submittedName>
</protein>
<dbReference type="GO" id="GO:0008237">
    <property type="term" value="F:metallopeptidase activity"/>
    <property type="evidence" value="ECO:0007669"/>
    <property type="project" value="UniProtKB-KW"/>
</dbReference>
<keyword evidence="7" id="KW-1185">Reference proteome</keyword>
<keyword evidence="3 4" id="KW-0472">Membrane</keyword>
<feature type="transmembrane region" description="Helical" evidence="4">
    <location>
        <begin position="151"/>
        <end position="176"/>
    </location>
</feature>
<feature type="transmembrane region" description="Helical" evidence="4">
    <location>
        <begin position="121"/>
        <end position="139"/>
    </location>
</feature>
<dbReference type="GO" id="GO:0006508">
    <property type="term" value="P:proteolysis"/>
    <property type="evidence" value="ECO:0007669"/>
    <property type="project" value="UniProtKB-KW"/>
</dbReference>
<dbReference type="AlphaFoldDB" id="A0A4V2WPD8"/>
<dbReference type="InterPro" id="IPR003675">
    <property type="entry name" value="Rce1/LyrA-like_dom"/>
</dbReference>
<feature type="transmembrane region" description="Helical" evidence="4">
    <location>
        <begin position="81"/>
        <end position="101"/>
    </location>
</feature>
<proteinExistence type="predicted"/>
<feature type="transmembrane region" description="Helical" evidence="4">
    <location>
        <begin position="44"/>
        <end position="61"/>
    </location>
</feature>
<dbReference type="SUPFAM" id="SSF118215">
    <property type="entry name" value="Proton glutamate symport protein"/>
    <property type="match status" value="1"/>
</dbReference>
<keyword evidence="6" id="KW-0378">Hydrolase</keyword>
<accession>A0A4V2WPD8</accession>